<evidence type="ECO:0000313" key="2">
    <source>
        <dbReference type="EMBL" id="OKH95695.1"/>
    </source>
</evidence>
<organism evidence="2 3">
    <name type="scientific">Streptomyces uncialis</name>
    <dbReference type="NCBI Taxonomy" id="1048205"/>
    <lineage>
        <taxon>Bacteria</taxon>
        <taxon>Bacillati</taxon>
        <taxon>Actinomycetota</taxon>
        <taxon>Actinomycetes</taxon>
        <taxon>Kitasatosporales</taxon>
        <taxon>Streptomycetaceae</taxon>
        <taxon>Streptomyces</taxon>
    </lineage>
</organism>
<evidence type="ECO:0008006" key="4">
    <source>
        <dbReference type="Google" id="ProtNLM"/>
    </source>
</evidence>
<dbReference type="RefSeq" id="WP_073783193.1">
    <property type="nucleotide sequence ID" value="NZ_CP108638.1"/>
</dbReference>
<evidence type="ECO:0000256" key="1">
    <source>
        <dbReference type="SAM" id="SignalP"/>
    </source>
</evidence>
<feature type="signal peptide" evidence="1">
    <location>
        <begin position="1"/>
        <end position="25"/>
    </location>
</feature>
<proteinExistence type="predicted"/>
<dbReference type="STRING" id="1048205.AB852_02705"/>
<keyword evidence="1" id="KW-0732">Signal</keyword>
<dbReference type="EMBL" id="LFBV01000001">
    <property type="protein sequence ID" value="OKH95695.1"/>
    <property type="molecule type" value="Genomic_DNA"/>
</dbReference>
<feature type="chain" id="PRO_5012569622" description="Secreted protein" evidence="1">
    <location>
        <begin position="26"/>
        <end position="93"/>
    </location>
</feature>
<accession>A0A1Q4VD03</accession>
<reference evidence="2 3" key="1">
    <citation type="submission" date="2015-06" db="EMBL/GenBank/DDBJ databases">
        <title>Cloning and characterization of the uncialamcin biosynthetic gene cluster.</title>
        <authorList>
            <person name="Yan X."/>
            <person name="Huang T."/>
            <person name="Ge H."/>
            <person name="Shen B."/>
        </authorList>
    </citation>
    <scope>NUCLEOTIDE SEQUENCE [LARGE SCALE GENOMIC DNA]</scope>
    <source>
        <strain evidence="2 3">DCA2648</strain>
    </source>
</reference>
<protein>
    <recommendedName>
        <fullName evidence="4">Secreted protein</fullName>
    </recommendedName>
</protein>
<name>A0A1Q4VD03_9ACTN</name>
<comment type="caution">
    <text evidence="2">The sequence shown here is derived from an EMBL/GenBank/DDBJ whole genome shotgun (WGS) entry which is preliminary data.</text>
</comment>
<dbReference type="GeneID" id="96793396"/>
<evidence type="ECO:0000313" key="3">
    <source>
        <dbReference type="Proteomes" id="UP000186455"/>
    </source>
</evidence>
<keyword evidence="3" id="KW-1185">Reference proteome</keyword>
<gene>
    <name evidence="2" type="ORF">AB852_02705</name>
</gene>
<dbReference type="AlphaFoldDB" id="A0A1Q4VD03"/>
<dbReference type="Proteomes" id="UP000186455">
    <property type="component" value="Unassembled WGS sequence"/>
</dbReference>
<sequence length="93" mass="9259">MKPLKAAALVAGSFALAGAAAPAFASDLTPTSLNGALDTLTTQQTLDAQPLHSNAIDTERKGSLLYGLNETTDQLNAGGAQTGPLLGGLPVGK</sequence>